<evidence type="ECO:0000313" key="3">
    <source>
        <dbReference type="Proteomes" id="UP000199581"/>
    </source>
</evidence>
<sequence>MNPFPTICSILAEILDLDPADITPETYVIRTLKAESIDLLEIGVAMQHRLGIAVDDDLLFLKNVRIILNRAKRDNLGALSALESAYPYLPETRRQEILDDLSAGPVLQVRDLVAYAQAFPAATAGS</sequence>
<dbReference type="Gene3D" id="1.10.1200.10">
    <property type="entry name" value="ACP-like"/>
    <property type="match status" value="1"/>
</dbReference>
<feature type="domain" description="Carrier" evidence="1">
    <location>
        <begin position="6"/>
        <end position="60"/>
    </location>
</feature>
<evidence type="ECO:0000313" key="2">
    <source>
        <dbReference type="EMBL" id="SFL73424.1"/>
    </source>
</evidence>
<dbReference type="Pfam" id="PF00550">
    <property type="entry name" value="PP-binding"/>
    <property type="match status" value="1"/>
</dbReference>
<proteinExistence type="predicted"/>
<accession>A0A8G2C2Z4</accession>
<dbReference type="SUPFAM" id="SSF47336">
    <property type="entry name" value="ACP-like"/>
    <property type="match status" value="1"/>
</dbReference>
<reference evidence="2 3" key="1">
    <citation type="submission" date="2016-10" db="EMBL/GenBank/DDBJ databases">
        <authorList>
            <person name="Varghese N."/>
            <person name="Submissions S."/>
        </authorList>
    </citation>
    <scope>NUCLEOTIDE SEQUENCE [LARGE SCALE GENOMIC DNA]</scope>
    <source>
        <strain evidence="2 3">DSM 1741</strain>
    </source>
</reference>
<protein>
    <submittedName>
        <fullName evidence="2">Acyl carrier protein</fullName>
    </submittedName>
</protein>
<dbReference type="OrthoDB" id="5420094at2"/>
<dbReference type="AlphaFoldDB" id="A0A8G2C2Z4"/>
<evidence type="ECO:0000259" key="1">
    <source>
        <dbReference type="Pfam" id="PF00550"/>
    </source>
</evidence>
<dbReference type="RefSeq" id="WP_092191855.1">
    <property type="nucleotide sequence ID" value="NZ_FOTO01000005.1"/>
</dbReference>
<gene>
    <name evidence="2" type="ORF">SAMN05421830_105211</name>
</gene>
<dbReference type="Proteomes" id="UP000199581">
    <property type="component" value="Unassembled WGS sequence"/>
</dbReference>
<dbReference type="InterPro" id="IPR009081">
    <property type="entry name" value="PP-bd_ACP"/>
</dbReference>
<comment type="caution">
    <text evidence="2">The sequence shown here is derived from an EMBL/GenBank/DDBJ whole genome shotgun (WGS) entry which is preliminary data.</text>
</comment>
<keyword evidence="3" id="KW-1185">Reference proteome</keyword>
<dbReference type="EMBL" id="FOTO01000005">
    <property type="protein sequence ID" value="SFL73424.1"/>
    <property type="molecule type" value="Genomic_DNA"/>
</dbReference>
<dbReference type="InterPro" id="IPR036736">
    <property type="entry name" value="ACP-like_sf"/>
</dbReference>
<name>A0A8G2C2Z4_DESNO</name>
<organism evidence="2 3">
    <name type="scientific">Desulfomicrobium norvegicum (strain DSM 1741 / NCIMB 8310)</name>
    <name type="common">Desulfovibrio baculatus (strain Norway 4)</name>
    <name type="synonym">Desulfovibrio desulfuricans (strain Norway 4)</name>
    <dbReference type="NCBI Taxonomy" id="52561"/>
    <lineage>
        <taxon>Bacteria</taxon>
        <taxon>Pseudomonadati</taxon>
        <taxon>Thermodesulfobacteriota</taxon>
        <taxon>Desulfovibrionia</taxon>
        <taxon>Desulfovibrionales</taxon>
        <taxon>Desulfomicrobiaceae</taxon>
        <taxon>Desulfomicrobium</taxon>
    </lineage>
</organism>